<evidence type="ECO:0000313" key="1">
    <source>
        <dbReference type="EMBL" id="RKT69120.1"/>
    </source>
</evidence>
<evidence type="ECO:0000313" key="2">
    <source>
        <dbReference type="Proteomes" id="UP000272729"/>
    </source>
</evidence>
<dbReference type="EMBL" id="RBXR01000001">
    <property type="protein sequence ID" value="RKT69120.1"/>
    <property type="molecule type" value="Genomic_DNA"/>
</dbReference>
<dbReference type="OrthoDB" id="8421706at2"/>
<reference evidence="1 2" key="1">
    <citation type="submission" date="2018-10" db="EMBL/GenBank/DDBJ databases">
        <title>Sequencing the genomes of 1000 actinobacteria strains.</title>
        <authorList>
            <person name="Klenk H.-P."/>
        </authorList>
    </citation>
    <scope>NUCLEOTIDE SEQUENCE [LARGE SCALE GENOMIC DNA]</scope>
    <source>
        <strain evidence="1 2">DSM 43911</strain>
    </source>
</reference>
<organism evidence="1 2">
    <name type="scientific">Saccharothrix variisporea</name>
    <dbReference type="NCBI Taxonomy" id="543527"/>
    <lineage>
        <taxon>Bacteria</taxon>
        <taxon>Bacillati</taxon>
        <taxon>Actinomycetota</taxon>
        <taxon>Actinomycetes</taxon>
        <taxon>Pseudonocardiales</taxon>
        <taxon>Pseudonocardiaceae</taxon>
        <taxon>Saccharothrix</taxon>
    </lineage>
</organism>
<gene>
    <name evidence="1" type="ORF">DFJ66_2315</name>
</gene>
<protein>
    <recommendedName>
        <fullName evidence="3">Arsenate reductase</fullName>
    </recommendedName>
</protein>
<accession>A0A495X542</accession>
<dbReference type="AlphaFoldDB" id="A0A495X542"/>
<proteinExistence type="predicted"/>
<comment type="caution">
    <text evidence="1">The sequence shown here is derived from an EMBL/GenBank/DDBJ whole genome shotgun (WGS) entry which is preliminary data.</text>
</comment>
<name>A0A495X542_9PSEU</name>
<evidence type="ECO:0008006" key="3">
    <source>
        <dbReference type="Google" id="ProtNLM"/>
    </source>
</evidence>
<dbReference type="RefSeq" id="WP_121220623.1">
    <property type="nucleotide sequence ID" value="NZ_JBIUBA010000035.1"/>
</dbReference>
<keyword evidence="2" id="KW-1185">Reference proteome</keyword>
<sequence>MSTDPVPWTPLTVDACTLPTAEQPLREKEFDDLFAASARSVERLDPTCVRVTLDPAPEVAARTAHLMARETGCCSFFTFALTTAGDGLRLDIRVPHQRVAVLEALAARVRP</sequence>
<dbReference type="Proteomes" id="UP000272729">
    <property type="component" value="Unassembled WGS sequence"/>
</dbReference>